<accession>A0ABP1CVQ3</accession>
<sequence length="125" mass="14371">MARFLLPLNDTTVVFLPPDDTGLPTPYAAQITVKTERRPNVGILSTHFLVQHEITDLILKIVSAHIHESFPPYAVFDGAQYTLFASRRKWVYGQSKVQFEWGGQRVEPCQYKWTFVFDCKTTHAE</sequence>
<dbReference type="Proteomes" id="UP001497453">
    <property type="component" value="Chromosome 11"/>
</dbReference>
<name>A0ABP1CVQ3_9APHY</name>
<organism evidence="1 2">
    <name type="scientific">Somion occarium</name>
    <dbReference type="NCBI Taxonomy" id="3059160"/>
    <lineage>
        <taxon>Eukaryota</taxon>
        <taxon>Fungi</taxon>
        <taxon>Dikarya</taxon>
        <taxon>Basidiomycota</taxon>
        <taxon>Agaricomycotina</taxon>
        <taxon>Agaricomycetes</taxon>
        <taxon>Polyporales</taxon>
        <taxon>Cerrenaceae</taxon>
        <taxon>Somion</taxon>
    </lineage>
</organism>
<proteinExistence type="predicted"/>
<protein>
    <submittedName>
        <fullName evidence="1">Uncharacterized protein</fullName>
    </submittedName>
</protein>
<dbReference type="EMBL" id="OZ037954">
    <property type="protein sequence ID" value="CAL1699760.1"/>
    <property type="molecule type" value="Genomic_DNA"/>
</dbReference>
<reference evidence="2" key="1">
    <citation type="submission" date="2024-04" db="EMBL/GenBank/DDBJ databases">
        <authorList>
            <person name="Shaw F."/>
            <person name="Minotto A."/>
        </authorList>
    </citation>
    <scope>NUCLEOTIDE SEQUENCE [LARGE SCALE GENOMIC DNA]</scope>
</reference>
<evidence type="ECO:0000313" key="2">
    <source>
        <dbReference type="Proteomes" id="UP001497453"/>
    </source>
</evidence>
<gene>
    <name evidence="1" type="ORF">GFSPODELE1_LOCUS2835</name>
</gene>
<evidence type="ECO:0000313" key="1">
    <source>
        <dbReference type="EMBL" id="CAL1699760.1"/>
    </source>
</evidence>
<keyword evidence="2" id="KW-1185">Reference proteome</keyword>